<sequence>MLFTPLLLLFPAVSLASWLPIVPRQASNGYNCTFTSTLPAITLTSIYPTSTVGGHGQVTVGGSLIYTTAFPTLGPDGPGLHPYTITAPCAETQCQRPASADCPPGFATTTVVCHVCGEQAITTILTLPIESVTAGQGSAGGDSRKGGSTGVGGAGNEHVVSSAVTLTAFVTTTSHRTLVPGSVKPTESPSSPESSFPWKSPQGPGLPNNPEHSQVPGDSGHLDTKHSRPAGSRESDTHSAIHRYPGSLESPVAPTSSAGTAPQSETVDGSDSAPTEAGAEAEAGSESASSTYPSGQATPVNPMAIVVTGHAPGGKIARGTLVKVAAFPIILLYPLYV</sequence>
<dbReference type="Proteomes" id="UP001187734">
    <property type="component" value="Unassembled WGS sequence"/>
</dbReference>
<gene>
    <name evidence="3" type="ORF">FTOL_01995</name>
</gene>
<feature type="compositionally biased region" description="Low complexity" evidence="1">
    <location>
        <begin position="182"/>
        <end position="201"/>
    </location>
</feature>
<evidence type="ECO:0000313" key="4">
    <source>
        <dbReference type="Proteomes" id="UP001187734"/>
    </source>
</evidence>
<dbReference type="AlphaFoldDB" id="A0AAE8M183"/>
<comment type="caution">
    <text evidence="3">The sequence shown here is derived from an EMBL/GenBank/DDBJ whole genome shotgun (WGS) entry which is preliminary data.</text>
</comment>
<feature type="compositionally biased region" description="Low complexity" evidence="1">
    <location>
        <begin position="276"/>
        <end position="290"/>
    </location>
</feature>
<feature type="region of interest" description="Disordered" evidence="1">
    <location>
        <begin position="134"/>
        <end position="156"/>
    </location>
</feature>
<feature type="compositionally biased region" description="Polar residues" evidence="1">
    <location>
        <begin position="253"/>
        <end position="273"/>
    </location>
</feature>
<organism evidence="3 4">
    <name type="scientific">Fusarium torulosum</name>
    <dbReference type="NCBI Taxonomy" id="33205"/>
    <lineage>
        <taxon>Eukaryota</taxon>
        <taxon>Fungi</taxon>
        <taxon>Dikarya</taxon>
        <taxon>Ascomycota</taxon>
        <taxon>Pezizomycotina</taxon>
        <taxon>Sordariomycetes</taxon>
        <taxon>Hypocreomycetidae</taxon>
        <taxon>Hypocreales</taxon>
        <taxon>Nectriaceae</taxon>
        <taxon>Fusarium</taxon>
    </lineage>
</organism>
<keyword evidence="4" id="KW-1185">Reference proteome</keyword>
<reference evidence="3" key="1">
    <citation type="submission" date="2018-03" db="EMBL/GenBank/DDBJ databases">
        <authorList>
            <person name="Guldener U."/>
        </authorList>
    </citation>
    <scope>NUCLEOTIDE SEQUENCE</scope>
</reference>
<evidence type="ECO:0000256" key="1">
    <source>
        <dbReference type="SAM" id="MobiDB-lite"/>
    </source>
</evidence>
<feature type="region of interest" description="Disordered" evidence="1">
    <location>
        <begin position="178"/>
        <end position="297"/>
    </location>
</feature>
<proteinExistence type="predicted"/>
<feature type="compositionally biased region" description="Basic and acidic residues" evidence="1">
    <location>
        <begin position="220"/>
        <end position="239"/>
    </location>
</feature>
<accession>A0AAE8M183</accession>
<evidence type="ECO:0000256" key="2">
    <source>
        <dbReference type="SAM" id="SignalP"/>
    </source>
</evidence>
<feature type="signal peptide" evidence="2">
    <location>
        <begin position="1"/>
        <end position="16"/>
    </location>
</feature>
<protein>
    <submittedName>
        <fullName evidence="3">Uncharacterized protein</fullName>
    </submittedName>
</protein>
<dbReference type="EMBL" id="ONZP01000056">
    <property type="protein sequence ID" value="SPJ72267.1"/>
    <property type="molecule type" value="Genomic_DNA"/>
</dbReference>
<keyword evidence="2" id="KW-0732">Signal</keyword>
<evidence type="ECO:0000313" key="3">
    <source>
        <dbReference type="EMBL" id="SPJ72267.1"/>
    </source>
</evidence>
<name>A0AAE8M183_9HYPO</name>
<feature type="chain" id="PRO_5042232695" evidence="2">
    <location>
        <begin position="17"/>
        <end position="337"/>
    </location>
</feature>